<dbReference type="EMBL" id="LDTD01000022">
    <property type="protein sequence ID" value="KTT73032.1"/>
    <property type="molecule type" value="Genomic_DNA"/>
</dbReference>
<feature type="transmembrane region" description="Helical" evidence="1">
    <location>
        <begin position="12"/>
        <end position="31"/>
    </location>
</feature>
<evidence type="ECO:0008006" key="4">
    <source>
        <dbReference type="Google" id="ProtNLM"/>
    </source>
</evidence>
<keyword evidence="1" id="KW-0472">Membrane</keyword>
<accession>A0A147I414</accession>
<organism evidence="2 3">
    <name type="scientific">Sphingomonas sanguinis</name>
    <dbReference type="NCBI Taxonomy" id="33051"/>
    <lineage>
        <taxon>Bacteria</taxon>
        <taxon>Pseudomonadati</taxon>
        <taxon>Pseudomonadota</taxon>
        <taxon>Alphaproteobacteria</taxon>
        <taxon>Sphingomonadales</taxon>
        <taxon>Sphingomonadaceae</taxon>
        <taxon>Sphingomonas</taxon>
    </lineage>
</organism>
<evidence type="ECO:0000313" key="3">
    <source>
        <dbReference type="Proteomes" id="UP000072867"/>
    </source>
</evidence>
<name>A0A147I414_9SPHN</name>
<feature type="transmembrane region" description="Helical" evidence="1">
    <location>
        <begin position="96"/>
        <end position="116"/>
    </location>
</feature>
<comment type="caution">
    <text evidence="2">The sequence shown here is derived from an EMBL/GenBank/DDBJ whole genome shotgun (WGS) entry which is preliminary data.</text>
</comment>
<keyword evidence="1" id="KW-1133">Transmembrane helix</keyword>
<proteinExistence type="predicted"/>
<evidence type="ECO:0000313" key="2">
    <source>
        <dbReference type="EMBL" id="KTT73032.1"/>
    </source>
</evidence>
<dbReference type="Proteomes" id="UP000072867">
    <property type="component" value="Unassembled WGS sequence"/>
</dbReference>
<reference evidence="2 3" key="1">
    <citation type="journal article" date="2016" name="Front. Microbiol.">
        <title>Genomic Resource of Rice Seed Associated Bacteria.</title>
        <authorList>
            <person name="Midha S."/>
            <person name="Bansal K."/>
            <person name="Sharma S."/>
            <person name="Kumar N."/>
            <person name="Patil P.P."/>
            <person name="Chaudhry V."/>
            <person name="Patil P.B."/>
        </authorList>
    </citation>
    <scope>NUCLEOTIDE SEQUENCE [LARGE SCALE GENOMIC DNA]</scope>
    <source>
        <strain evidence="2 3">NS319</strain>
    </source>
</reference>
<keyword evidence="1" id="KW-0812">Transmembrane</keyword>
<sequence>MQETVMNGKRWAGAIAGGLVAGLGITALLVAGERKSGEPSELAQLERAAAAKIGRTPPPADQRPDAREQAVVQGAHLLLSVLAGMAYAAATDDEAAIVPSGIGFGLAFYTLAHWVAGPALGLKRPEWESDGKTIAMHTLNHLVFGLAVAGGAKAAARAS</sequence>
<gene>
    <name evidence="2" type="ORF">NS319_03630</name>
</gene>
<protein>
    <recommendedName>
        <fullName evidence="4">DUF1440 domain-containing protein</fullName>
    </recommendedName>
</protein>
<dbReference type="PATRIC" id="fig|33051.3.peg.1541"/>
<evidence type="ECO:0000256" key="1">
    <source>
        <dbReference type="SAM" id="Phobius"/>
    </source>
</evidence>
<dbReference type="STRING" id="33051.SB4_17120"/>
<dbReference type="AlphaFoldDB" id="A0A147I414"/>